<dbReference type="AlphaFoldDB" id="A0AAV6M5G2"/>
<accession>A0AAV6M5G2</accession>
<proteinExistence type="predicted"/>
<reference evidence="1 2" key="1">
    <citation type="journal article" date="2021" name="Hortic Res">
        <title>The domestication of Cucurbita argyrosperma as revealed by the genome of its wild relative.</title>
        <authorList>
            <person name="Barrera-Redondo J."/>
            <person name="Sanchez-de la Vega G."/>
            <person name="Aguirre-Liguori J.A."/>
            <person name="Castellanos-Morales G."/>
            <person name="Gutierrez-Guerrero Y.T."/>
            <person name="Aguirre-Dugua X."/>
            <person name="Aguirre-Planter E."/>
            <person name="Tenaillon M.I."/>
            <person name="Lira-Saade R."/>
            <person name="Eguiarte L.E."/>
        </authorList>
    </citation>
    <scope>NUCLEOTIDE SEQUENCE [LARGE SCALE GENOMIC DNA]</scope>
    <source>
        <strain evidence="1">JBR-2021</strain>
    </source>
</reference>
<protein>
    <submittedName>
        <fullName evidence="1">Uncharacterized protein</fullName>
    </submittedName>
</protein>
<name>A0AAV6M5G2_9ROSI</name>
<gene>
    <name evidence="1" type="ORF">SDJN03_26297</name>
</gene>
<sequence>MKPITLFFRLTRLTKTMMIQLNPEAPQTEPEKEDGIRPDQPLIPARFFRLFGEVKDRSACSVAAFSRCSDFPVGNFESHGVLQEFDGSFQATVACWTAV</sequence>
<evidence type="ECO:0000313" key="2">
    <source>
        <dbReference type="Proteomes" id="UP000685013"/>
    </source>
</evidence>
<evidence type="ECO:0000313" key="1">
    <source>
        <dbReference type="EMBL" id="KAG6575658.1"/>
    </source>
</evidence>
<dbReference type="Proteomes" id="UP000685013">
    <property type="component" value="Chromosome 17"/>
</dbReference>
<comment type="caution">
    <text evidence="1">The sequence shown here is derived from an EMBL/GenBank/DDBJ whole genome shotgun (WGS) entry which is preliminary data.</text>
</comment>
<keyword evidence="2" id="KW-1185">Reference proteome</keyword>
<organism evidence="1 2">
    <name type="scientific">Cucurbita argyrosperma subsp. sororia</name>
    <dbReference type="NCBI Taxonomy" id="37648"/>
    <lineage>
        <taxon>Eukaryota</taxon>
        <taxon>Viridiplantae</taxon>
        <taxon>Streptophyta</taxon>
        <taxon>Embryophyta</taxon>
        <taxon>Tracheophyta</taxon>
        <taxon>Spermatophyta</taxon>
        <taxon>Magnoliopsida</taxon>
        <taxon>eudicotyledons</taxon>
        <taxon>Gunneridae</taxon>
        <taxon>Pentapetalae</taxon>
        <taxon>rosids</taxon>
        <taxon>fabids</taxon>
        <taxon>Cucurbitales</taxon>
        <taxon>Cucurbitaceae</taxon>
        <taxon>Cucurbiteae</taxon>
        <taxon>Cucurbita</taxon>
    </lineage>
</organism>
<feature type="non-terminal residue" evidence="1">
    <location>
        <position position="1"/>
    </location>
</feature>
<dbReference type="EMBL" id="JAGKQH010000017">
    <property type="protein sequence ID" value="KAG6575658.1"/>
    <property type="molecule type" value="Genomic_DNA"/>
</dbReference>